<organism evidence="1 2">
    <name type="scientific">Nitrososphaeria virus YSH_462411</name>
    <dbReference type="NCBI Taxonomy" id="3071321"/>
    <lineage>
        <taxon>Viruses</taxon>
        <taxon>Duplodnaviria</taxon>
        <taxon>Heunggongvirae</taxon>
        <taxon>Uroviricota</taxon>
        <taxon>Caudoviricetes</taxon>
        <taxon>Juravirales</taxon>
        <taxon>Yangangviridae</taxon>
        <taxon>Nohelivirus</taxon>
        <taxon>Nohelivirus yangshanense</taxon>
    </lineage>
</organism>
<keyword evidence="2" id="KW-1185">Reference proteome</keyword>
<evidence type="ECO:0000313" key="1">
    <source>
        <dbReference type="EMBL" id="UVF62331.1"/>
    </source>
</evidence>
<accession>A0A976UBF9</accession>
<sequence>MYDLIAIPPSNEKQIHNYPLMIQCKTNGYIKPSERESLNQNKYKWQGWQIIAVNENHKIVFKSLEGGKLII</sequence>
<reference evidence="1 2" key="1">
    <citation type="submission" date="2022-05" db="EMBL/GenBank/DDBJ databases">
        <title>Diverse viruses of marine archaea discovered using metagenomics.</title>
        <authorList>
            <person name="Zhou Y."/>
        </authorList>
    </citation>
    <scope>NUCLEOTIDE SEQUENCE [LARGE SCALE GENOMIC DNA]</scope>
    <source>
        <strain evidence="1">YSH_462411</strain>
    </source>
</reference>
<protein>
    <submittedName>
        <fullName evidence="1">Holliday junction resolvase</fullName>
    </submittedName>
</protein>
<evidence type="ECO:0000313" key="2">
    <source>
        <dbReference type="Proteomes" id="UP001156919"/>
    </source>
</evidence>
<dbReference type="Proteomes" id="UP001156919">
    <property type="component" value="Segment"/>
</dbReference>
<proteinExistence type="predicted"/>
<name>A0A976UBF9_9CAUD</name>
<dbReference type="EMBL" id="ON649699">
    <property type="protein sequence ID" value="UVF62331.1"/>
    <property type="molecule type" value="Genomic_DNA"/>
</dbReference>